<keyword evidence="1" id="KW-1003">Cell membrane</keyword>
<dbReference type="OrthoDB" id="9805625at2"/>
<evidence type="ECO:0000256" key="8">
    <source>
        <dbReference type="SAM" id="Phobius"/>
    </source>
</evidence>
<evidence type="ECO:0000259" key="9">
    <source>
        <dbReference type="Pfam" id="PF00535"/>
    </source>
</evidence>
<keyword evidence="11" id="KW-1185">Reference proteome</keyword>
<dbReference type="InterPro" id="IPR050256">
    <property type="entry name" value="Glycosyltransferase_2"/>
</dbReference>
<dbReference type="RefSeq" id="WP_106152039.1">
    <property type="nucleotide sequence ID" value="NZ_PVTS01000003.1"/>
</dbReference>
<evidence type="ECO:0000256" key="7">
    <source>
        <dbReference type="ARBA" id="ARBA00023136"/>
    </source>
</evidence>
<dbReference type="SUPFAM" id="SSF53448">
    <property type="entry name" value="Nucleotide-diphospho-sugar transferases"/>
    <property type="match status" value="1"/>
</dbReference>
<keyword evidence="5" id="KW-0448">Lipopolysaccharide biosynthesis</keyword>
<proteinExistence type="predicted"/>
<evidence type="ECO:0000256" key="2">
    <source>
        <dbReference type="ARBA" id="ARBA00022676"/>
    </source>
</evidence>
<dbReference type="EMBL" id="QPIZ01000001">
    <property type="protein sequence ID" value="RCW39284.1"/>
    <property type="molecule type" value="Genomic_DNA"/>
</dbReference>
<accession>A0A2T0XQY0</accession>
<evidence type="ECO:0000313" key="11">
    <source>
        <dbReference type="Proteomes" id="UP000252733"/>
    </source>
</evidence>
<dbReference type="PANTHER" id="PTHR48090:SF3">
    <property type="entry name" value="UNDECAPRENYL-PHOSPHATE 4-DEOXY-4-FORMAMIDO-L-ARABINOSE TRANSFERASE"/>
    <property type="match status" value="1"/>
</dbReference>
<dbReference type="Pfam" id="PF00535">
    <property type="entry name" value="Glycos_transf_2"/>
    <property type="match status" value="1"/>
</dbReference>
<dbReference type="PANTHER" id="PTHR48090">
    <property type="entry name" value="UNDECAPRENYL-PHOSPHATE 4-DEOXY-4-FORMAMIDO-L-ARABINOSE TRANSFERASE-RELATED"/>
    <property type="match status" value="1"/>
</dbReference>
<evidence type="ECO:0000313" key="10">
    <source>
        <dbReference type="EMBL" id="RCW39284.1"/>
    </source>
</evidence>
<dbReference type="GO" id="GO:0009103">
    <property type="term" value="P:lipopolysaccharide biosynthetic process"/>
    <property type="evidence" value="ECO:0007669"/>
    <property type="project" value="UniProtKB-KW"/>
</dbReference>
<keyword evidence="7 8" id="KW-0472">Membrane</keyword>
<dbReference type="InterPro" id="IPR029044">
    <property type="entry name" value="Nucleotide-diphossugar_trans"/>
</dbReference>
<keyword evidence="4 8" id="KW-0812">Transmembrane</keyword>
<dbReference type="AlphaFoldDB" id="A0A2T0XQY0"/>
<evidence type="ECO:0000256" key="4">
    <source>
        <dbReference type="ARBA" id="ARBA00022692"/>
    </source>
</evidence>
<reference evidence="10 11" key="1">
    <citation type="submission" date="2018-07" db="EMBL/GenBank/DDBJ databases">
        <title>Freshwater and sediment microbial communities from various areas in North America, analyzing microbe dynamics in response to fracking.</title>
        <authorList>
            <person name="Lamendella R."/>
        </authorList>
    </citation>
    <scope>NUCLEOTIDE SEQUENCE [LARGE SCALE GENOMIC DNA]</scope>
    <source>
        <strain evidence="10 11">160A</strain>
    </source>
</reference>
<evidence type="ECO:0000256" key="5">
    <source>
        <dbReference type="ARBA" id="ARBA00022985"/>
    </source>
</evidence>
<dbReference type="GO" id="GO:0005886">
    <property type="term" value="C:plasma membrane"/>
    <property type="evidence" value="ECO:0007669"/>
    <property type="project" value="TreeGrafter"/>
</dbReference>
<dbReference type="GO" id="GO:0099621">
    <property type="term" value="F:undecaprenyl-phosphate 4-deoxy-4-formamido-L-arabinose transferase activity"/>
    <property type="evidence" value="ECO:0007669"/>
    <property type="project" value="TreeGrafter"/>
</dbReference>
<dbReference type="Proteomes" id="UP000252733">
    <property type="component" value="Unassembled WGS sequence"/>
</dbReference>
<feature type="transmembrane region" description="Helical" evidence="8">
    <location>
        <begin position="281"/>
        <end position="300"/>
    </location>
</feature>
<name>A0A2T0XQY0_9BACT</name>
<dbReference type="Gene3D" id="3.90.550.10">
    <property type="entry name" value="Spore Coat Polysaccharide Biosynthesis Protein SpsA, Chain A"/>
    <property type="match status" value="1"/>
</dbReference>
<feature type="domain" description="Glycosyltransferase 2-like" evidence="9">
    <location>
        <begin position="45"/>
        <end position="175"/>
    </location>
</feature>
<keyword evidence="2" id="KW-0328">Glycosyltransferase</keyword>
<evidence type="ECO:0000256" key="1">
    <source>
        <dbReference type="ARBA" id="ARBA00022475"/>
    </source>
</evidence>
<evidence type="ECO:0000256" key="3">
    <source>
        <dbReference type="ARBA" id="ARBA00022679"/>
    </source>
</evidence>
<dbReference type="STRING" id="1168289.GCA_000259075_00257"/>
<feature type="transmembrane region" description="Helical" evidence="8">
    <location>
        <begin position="337"/>
        <end position="362"/>
    </location>
</feature>
<sequence length="372" mass="41880">MIWILASTFILLTGYVLLILFFLKGWNQLPEINTKHRSKRSVFISVVIPFRNEEKNLVRLVEGIARQRFSFHHLEVVMVNDHSTDKGMDCLSELMHEYSWLHLESSRGHGKKAALRHGVSAATGELIVATDADCHFGRDWLQTISETYISQNPDMIIMPVGMERGNGFRGAFQQNDYLALQMVTAGAAGCGVPVISSGANLAFKKKSYLETARKIPGEQYLSGDDVFLLHAFKAEGFKITYLKSAQAMVKTYPAPGWKSFLLQRMRWGGKSKGYTDTRAKLVALMILVTNSWLAILPFLAMIDVRIAFLWLGVLSLKIIIDRILLNQGKGFFAVSSGLFRFLAISFLYPTYILVAGVGSLFIRERWKDRTGK</sequence>
<organism evidence="10 11">
    <name type="scientific">Marinilabilia salmonicolor</name>
    <dbReference type="NCBI Taxonomy" id="989"/>
    <lineage>
        <taxon>Bacteria</taxon>
        <taxon>Pseudomonadati</taxon>
        <taxon>Bacteroidota</taxon>
        <taxon>Bacteroidia</taxon>
        <taxon>Marinilabiliales</taxon>
        <taxon>Marinilabiliaceae</taxon>
        <taxon>Marinilabilia</taxon>
    </lineage>
</organism>
<comment type="caution">
    <text evidence="10">The sequence shown here is derived from an EMBL/GenBank/DDBJ whole genome shotgun (WGS) entry which is preliminary data.</text>
</comment>
<evidence type="ECO:0000256" key="6">
    <source>
        <dbReference type="ARBA" id="ARBA00022989"/>
    </source>
</evidence>
<protein>
    <submittedName>
        <fullName evidence="10">Cellulose synthase/poly-beta-1,6-N-acetylglucosamine synthase-like glycosyltransferase</fullName>
    </submittedName>
</protein>
<gene>
    <name evidence="10" type="ORF">DFO77_10152</name>
</gene>
<keyword evidence="3 10" id="KW-0808">Transferase</keyword>
<feature type="transmembrane region" description="Helical" evidence="8">
    <location>
        <begin position="306"/>
        <end position="325"/>
    </location>
</feature>
<dbReference type="InterPro" id="IPR001173">
    <property type="entry name" value="Glyco_trans_2-like"/>
</dbReference>
<keyword evidence="6 8" id="KW-1133">Transmembrane helix</keyword>
<feature type="transmembrane region" description="Helical" evidence="8">
    <location>
        <begin position="6"/>
        <end position="23"/>
    </location>
</feature>